<reference evidence="8" key="1">
    <citation type="submission" date="2016-11" db="EMBL/GenBank/DDBJ databases">
        <authorList>
            <person name="Varghese N."/>
            <person name="Submissions S."/>
        </authorList>
    </citation>
    <scope>NUCLEOTIDE SEQUENCE [LARGE SCALE GENOMIC DNA]</scope>
    <source>
        <strain evidence="8">DSM 25330</strain>
    </source>
</reference>
<gene>
    <name evidence="7" type="ORF">SAMN05444148_0995</name>
</gene>
<feature type="transmembrane region" description="Helical" evidence="6">
    <location>
        <begin position="293"/>
        <end position="313"/>
    </location>
</feature>
<evidence type="ECO:0000256" key="6">
    <source>
        <dbReference type="SAM" id="Phobius"/>
    </source>
</evidence>
<dbReference type="Pfam" id="PF01943">
    <property type="entry name" value="Polysacc_synt"/>
    <property type="match status" value="1"/>
</dbReference>
<feature type="transmembrane region" description="Helical" evidence="6">
    <location>
        <begin position="391"/>
        <end position="408"/>
    </location>
</feature>
<evidence type="ECO:0000256" key="4">
    <source>
        <dbReference type="ARBA" id="ARBA00022989"/>
    </source>
</evidence>
<dbReference type="PANTHER" id="PTHR30250:SF26">
    <property type="entry name" value="PSMA PROTEIN"/>
    <property type="match status" value="1"/>
</dbReference>
<accession>A0A1M5MUB4</accession>
<keyword evidence="5 6" id="KW-0472">Membrane</keyword>
<dbReference type="GO" id="GO:0005886">
    <property type="term" value="C:plasma membrane"/>
    <property type="evidence" value="ECO:0007669"/>
    <property type="project" value="UniProtKB-SubCell"/>
</dbReference>
<dbReference type="Proteomes" id="UP000184522">
    <property type="component" value="Unassembled WGS sequence"/>
</dbReference>
<feature type="transmembrane region" description="Helical" evidence="6">
    <location>
        <begin position="7"/>
        <end position="31"/>
    </location>
</feature>
<keyword evidence="4 6" id="KW-1133">Transmembrane helix</keyword>
<feature type="transmembrane region" description="Helical" evidence="6">
    <location>
        <begin position="333"/>
        <end position="358"/>
    </location>
</feature>
<evidence type="ECO:0000313" key="7">
    <source>
        <dbReference type="EMBL" id="SHG80742.1"/>
    </source>
</evidence>
<comment type="subcellular location">
    <subcellularLocation>
        <location evidence="1">Cell membrane</location>
        <topology evidence="1">Multi-pass membrane protein</topology>
    </subcellularLocation>
</comment>
<evidence type="ECO:0000256" key="1">
    <source>
        <dbReference type="ARBA" id="ARBA00004651"/>
    </source>
</evidence>
<keyword evidence="3 6" id="KW-0812">Transmembrane</keyword>
<dbReference type="PANTHER" id="PTHR30250">
    <property type="entry name" value="PST FAMILY PREDICTED COLANIC ACID TRANSPORTER"/>
    <property type="match status" value="1"/>
</dbReference>
<evidence type="ECO:0000256" key="2">
    <source>
        <dbReference type="ARBA" id="ARBA00022475"/>
    </source>
</evidence>
<dbReference type="AlphaFoldDB" id="A0A1M5MUB4"/>
<evidence type="ECO:0000256" key="3">
    <source>
        <dbReference type="ARBA" id="ARBA00022692"/>
    </source>
</evidence>
<keyword evidence="2" id="KW-1003">Cell membrane</keyword>
<keyword evidence="8" id="KW-1185">Reference proteome</keyword>
<protein>
    <submittedName>
        <fullName evidence="7">Membrane protein involved in the export of O-antigen and teichoic acid</fullName>
    </submittedName>
</protein>
<feature type="transmembrane region" description="Helical" evidence="6">
    <location>
        <begin position="37"/>
        <end position="59"/>
    </location>
</feature>
<sequence>MKAIKDGIYATLDVVFAPILLVVATPIFISQVGIEKYGLWILINSILASLSIFNFGINETIIKFISEAKSYSNYKDQQKVFSSVLVFLIFLAVLFLGLYYLIYCVNFYVEFFKVTDLHKILPYAIPLFFIKQIEQALFALHKSYENYKQLAKHSFISKFILYSAQIITVYVFSDVGIVFFISSISAFIYLVVQFFLLKKRYGPIFHFRFSSYNKFKDMLGYSKWAWFSSTILIFNSHVDKWIVSALLGLKYFAYYAIAVSVLNQLKTIITASVSWVFPRISGNQISEANQAKFHIHLTIFVSLAGLFVSLFLEKIDFFFLSWLGAETFENSKLLLHTFLLLLPVWLMSSVSFYFLLGLGIVKKKFFVDLIVLILRISVAFIAILYFNFDRWPILFGIPILVEILFYALSINRKVKLKLHFLSLFIIINLIIMLLRYQNIL</sequence>
<evidence type="ECO:0000313" key="8">
    <source>
        <dbReference type="Proteomes" id="UP000184522"/>
    </source>
</evidence>
<feature type="transmembrane region" description="Helical" evidence="6">
    <location>
        <begin position="80"/>
        <end position="103"/>
    </location>
</feature>
<dbReference type="RefSeq" id="WP_073083814.1">
    <property type="nucleotide sequence ID" value="NZ_FQWS01000001.1"/>
</dbReference>
<feature type="transmembrane region" description="Helical" evidence="6">
    <location>
        <begin position="420"/>
        <end position="437"/>
    </location>
</feature>
<organism evidence="7 8">
    <name type="scientific">Winogradskyella jejuensis</name>
    <dbReference type="NCBI Taxonomy" id="1089305"/>
    <lineage>
        <taxon>Bacteria</taxon>
        <taxon>Pseudomonadati</taxon>
        <taxon>Bacteroidota</taxon>
        <taxon>Flavobacteriia</taxon>
        <taxon>Flavobacteriales</taxon>
        <taxon>Flavobacteriaceae</taxon>
        <taxon>Winogradskyella</taxon>
    </lineage>
</organism>
<dbReference type="InterPro" id="IPR002797">
    <property type="entry name" value="Polysacc_synth"/>
</dbReference>
<evidence type="ECO:0000256" key="5">
    <source>
        <dbReference type="ARBA" id="ARBA00023136"/>
    </source>
</evidence>
<feature type="transmembrane region" description="Helical" evidence="6">
    <location>
        <begin position="365"/>
        <end position="385"/>
    </location>
</feature>
<dbReference type="STRING" id="1089305.SAMN05444148_0995"/>
<dbReference type="InterPro" id="IPR050833">
    <property type="entry name" value="Poly_Biosynth_Transport"/>
</dbReference>
<dbReference type="OrthoDB" id="9770347at2"/>
<feature type="transmembrane region" description="Helical" evidence="6">
    <location>
        <begin position="241"/>
        <end position="262"/>
    </location>
</feature>
<feature type="transmembrane region" description="Helical" evidence="6">
    <location>
        <begin position="218"/>
        <end position="235"/>
    </location>
</feature>
<dbReference type="EMBL" id="FQWS01000001">
    <property type="protein sequence ID" value="SHG80742.1"/>
    <property type="molecule type" value="Genomic_DNA"/>
</dbReference>
<name>A0A1M5MUB4_9FLAO</name>
<feature type="transmembrane region" description="Helical" evidence="6">
    <location>
        <begin position="177"/>
        <end position="197"/>
    </location>
</feature>
<proteinExistence type="predicted"/>